<dbReference type="SUPFAM" id="SSF56601">
    <property type="entry name" value="beta-lactamase/transpeptidase-like"/>
    <property type="match status" value="1"/>
</dbReference>
<name>A0ABY4ZA05_9ACTN</name>
<dbReference type="RefSeq" id="WP_252551156.1">
    <property type="nucleotide sequence ID" value="NZ_CP099468.1"/>
</dbReference>
<dbReference type="Gene3D" id="3.40.710.10">
    <property type="entry name" value="DD-peptidase/beta-lactamase superfamily"/>
    <property type="match status" value="1"/>
</dbReference>
<evidence type="ECO:0000313" key="1">
    <source>
        <dbReference type="EMBL" id="USQ85874.1"/>
    </source>
</evidence>
<evidence type="ECO:0000313" key="2">
    <source>
        <dbReference type="Proteomes" id="UP001056374"/>
    </source>
</evidence>
<proteinExistence type="predicted"/>
<dbReference type="InterPro" id="IPR012338">
    <property type="entry name" value="Beta-lactam/transpept-like"/>
</dbReference>
<dbReference type="Proteomes" id="UP001056374">
    <property type="component" value="Chromosome"/>
</dbReference>
<gene>
    <name evidence="1" type="ORF">NFX46_20315</name>
</gene>
<organism evidence="1 2">
    <name type="scientific">Streptomyces phaeoluteigriseus</name>
    <dbReference type="NCBI Taxonomy" id="114686"/>
    <lineage>
        <taxon>Bacteria</taxon>
        <taxon>Bacillati</taxon>
        <taxon>Actinomycetota</taxon>
        <taxon>Actinomycetes</taxon>
        <taxon>Kitasatosporales</taxon>
        <taxon>Streptomycetaceae</taxon>
        <taxon>Streptomyces</taxon>
        <taxon>Streptomyces aurantiacus group</taxon>
    </lineage>
</organism>
<keyword evidence="2" id="KW-1185">Reference proteome</keyword>
<evidence type="ECO:0008006" key="3">
    <source>
        <dbReference type="Google" id="ProtNLM"/>
    </source>
</evidence>
<accession>A0ABY4ZA05</accession>
<dbReference type="EMBL" id="CP099468">
    <property type="protein sequence ID" value="USQ85874.1"/>
    <property type="molecule type" value="Genomic_DNA"/>
</dbReference>
<reference evidence="1" key="1">
    <citation type="submission" date="2022-06" db="EMBL/GenBank/DDBJ databases">
        <title>Complete genome sequence of soil microorganisms Streptomyces sp. Qhu-M197 isolated from Alpine meadows habitats on the Tibetan Plateau.</title>
        <authorList>
            <person name="Zhang B."/>
            <person name="Xiang X."/>
            <person name="Fan J."/>
        </authorList>
    </citation>
    <scope>NUCLEOTIDE SEQUENCE</scope>
    <source>
        <strain evidence="1">Qhu-M197</strain>
    </source>
</reference>
<sequence>MPLFSGPVDDPLAFNNNAPMQDALDATRQQLSNDGTPTVDNLAVIVVALTGFEGGLNHPWAAIRDQDECYSASLIKIAAMYTAFDLRASADQLAIDQGLTTWPTIEAALQATFDPDIATHTPSLINASTDLRDEDKDRRPDYSAVLQLGAPGGDFTVDFTPGQVSAFENMMVQQHDQGATTTIHGLGYPYLDGKIADDGFFDSTSSEGLWLAGDYAGIWPAARISCVNDVDTAQGTTARQLARLLTLLADDKLVGPLSSKGMKERMARAGKLFQSTTPPIWPAGGQFVATHGKVGIGSLKSGQTVLSEGILVSDTVRSRSFAVVYQNVIQDGLTRRQALVPVATLIEAALNAF</sequence>
<protein>
    <recommendedName>
        <fullName evidence="3">Serine hydrolase</fullName>
    </recommendedName>
</protein>